<dbReference type="InterPro" id="IPR024535">
    <property type="entry name" value="RHGA/B-epi-like_pectate_lyase"/>
</dbReference>
<dbReference type="InterPro" id="IPR006626">
    <property type="entry name" value="PbH1"/>
</dbReference>
<dbReference type="EMBL" id="NILC01000026">
    <property type="protein sequence ID" value="TWL25393.1"/>
    <property type="molecule type" value="Genomic_DNA"/>
</dbReference>
<dbReference type="InterPro" id="IPR011050">
    <property type="entry name" value="Pectin_lyase_fold/virulence"/>
</dbReference>
<dbReference type="Gene3D" id="2.160.20.10">
    <property type="entry name" value="Single-stranded right-handed beta-helix, Pectin lyase-like"/>
    <property type="match status" value="1"/>
</dbReference>
<dbReference type="SMART" id="SM00710">
    <property type="entry name" value="PbH1"/>
    <property type="match status" value="5"/>
</dbReference>
<dbReference type="SUPFAM" id="SSF51126">
    <property type="entry name" value="Pectin lyase-like"/>
    <property type="match status" value="1"/>
</dbReference>
<name>A0A8B5YA63_BACLI</name>
<dbReference type="Gene3D" id="2.160.10.20">
    <property type="entry name" value="Insect antifreeze protein"/>
    <property type="match status" value="1"/>
</dbReference>
<dbReference type="Pfam" id="PF12708">
    <property type="entry name" value="Pect-lyase_RHGA_epim"/>
    <property type="match status" value="1"/>
</dbReference>
<dbReference type="Gene3D" id="4.10.80.40">
    <property type="entry name" value="succinate dehydrogenase protein domain"/>
    <property type="match status" value="1"/>
</dbReference>
<organism evidence="3 4">
    <name type="scientific">Bacillus licheniformis</name>
    <dbReference type="NCBI Taxonomy" id="1402"/>
    <lineage>
        <taxon>Bacteria</taxon>
        <taxon>Bacillati</taxon>
        <taxon>Bacillota</taxon>
        <taxon>Bacilli</taxon>
        <taxon>Bacillales</taxon>
        <taxon>Bacillaceae</taxon>
        <taxon>Bacillus</taxon>
    </lineage>
</organism>
<evidence type="ECO:0008006" key="5">
    <source>
        <dbReference type="Google" id="ProtNLM"/>
    </source>
</evidence>
<dbReference type="Pfam" id="PF11962">
    <property type="entry name" value="Peptidase_G2"/>
    <property type="match status" value="1"/>
</dbReference>
<dbReference type="InterPro" id="IPR012334">
    <property type="entry name" value="Pectin_lyas_fold"/>
</dbReference>
<accession>A0A8B5YA63</accession>
<evidence type="ECO:0000313" key="4">
    <source>
        <dbReference type="Proteomes" id="UP000435910"/>
    </source>
</evidence>
<dbReference type="AlphaFoldDB" id="A0A8B5YA63"/>
<evidence type="ECO:0000259" key="1">
    <source>
        <dbReference type="Pfam" id="PF11962"/>
    </source>
</evidence>
<sequence length="872" mass="94856">MNFLKYYDPLLEKWVSIELEAISSDGERWTAPMITLKFKEVINQIGDVKQDITDVQTHFEKEIENVSNNISNIEKIIGDVSKFKTIGDTLVDKIINQFTQRSVNVKDYGAKGDGLTDDTAAFEKALGSGFSNVFVPEGTYMVKGIKIPSFTRLYGTGAKSIIKLHPDTSPTTHVITNKDYTNGNSYIQIENLLADWNLNKKNNKIGSGPNASCVNITNSQFVWIKNVHAKDAGLHGFDVTSPKYNTSSDGANYYQPKGSKYVWIDSCTAWNFGDDGFTTHFSDFVFHSNCYSYNGNGSAHNTGVSNTNGYEADDGSRHIWFNNCHSKNNCRGFEVKAHSLAPAAQNVHLVNCSSENDIRSFDFRHIGHHLASDPISKSAFNVSATNCTSLRPKFGSLYKDLAPRALVISAFRNVNVNNFTAIGDPSYDYKGNPVIATQYKSRNINLNNISVSNFKTAEADIYVYGGAQKSDNINISNVNSFESARVGVRIGSGTENIKLTNASLIGYGKSNSVGVYCSNSQASLFGISVEKYKKAATIAGVDYSFVPNLIKNGTRIASSSGEVKNVTSSLLSSSAGCVASGHDSTVIASSNSKATGTRSAVIGSTGGTITRGIRTAAIASSGGSSVHGSRAVVITSNNSHTTNKDGGYAKTVLSSNNVINDMNYHVVGGYGDGSKASTANIKWDISSFSGNIKASGKITGSSVFSDYAEYFESVDGQKIDTGYLVTLEGDKIRKAEKGDFLLGVISETAGFVLGESTFHWQGRYKKNEFGGLVYKELINEHGKTYRVPVENEEYDPSTDYASRTERDEWNVVGLVGQVFVRIDDTLSVGDYFEANNGIATKTDNPNSRWRVMKITKPYSKKDGYGVAICFIR</sequence>
<dbReference type="InterPro" id="IPR021865">
    <property type="entry name" value="Peptidase_G2"/>
</dbReference>
<proteinExistence type="predicted"/>
<evidence type="ECO:0000259" key="2">
    <source>
        <dbReference type="Pfam" id="PF12708"/>
    </source>
</evidence>
<gene>
    <name evidence="3" type="ORF">CHCC16736_4276</name>
</gene>
<dbReference type="Gene3D" id="2.40.300.10">
    <property type="entry name" value="Head decoration protein D"/>
    <property type="match status" value="1"/>
</dbReference>
<feature type="domain" description="Peptidase G2 IMC autoproteolytic cleavage" evidence="1">
    <location>
        <begin position="650"/>
        <end position="872"/>
    </location>
</feature>
<comment type="caution">
    <text evidence="3">The sequence shown here is derived from an EMBL/GenBank/DDBJ whole genome shotgun (WGS) entry which is preliminary data.</text>
</comment>
<feature type="domain" description="Rhamnogalacturonase A/B/Epimerase-like pectate lyase" evidence="2">
    <location>
        <begin position="103"/>
        <end position="314"/>
    </location>
</feature>
<reference evidence="3 4" key="1">
    <citation type="submission" date="2019-06" db="EMBL/GenBank/DDBJ databases">
        <title>Genome sequence analysis of &gt;100 Bacillus licheniformis strains suggests intrinsic resistance to this species.</title>
        <authorList>
            <person name="Wels M."/>
            <person name="Siezen R.J."/>
            <person name="Johansen E."/>
            <person name="Stuer-Lauridsen B."/>
            <person name="Bjerre K."/>
            <person name="Nielsen B.K.K."/>
        </authorList>
    </citation>
    <scope>NUCLEOTIDE SEQUENCE [LARGE SCALE GENOMIC DNA]</scope>
    <source>
        <strain evidence="3 4">BAC-16736</strain>
    </source>
</reference>
<dbReference type="Proteomes" id="UP000435910">
    <property type="component" value="Unassembled WGS sequence"/>
</dbReference>
<evidence type="ECO:0000313" key="3">
    <source>
        <dbReference type="EMBL" id="TWL25393.1"/>
    </source>
</evidence>
<dbReference type="RefSeq" id="WP_075223498.1">
    <property type="nucleotide sequence ID" value="NZ_CAMFKN010000002.1"/>
</dbReference>
<protein>
    <recommendedName>
        <fullName evidence="5">Pre-neck appendage protein</fullName>
    </recommendedName>
</protein>